<dbReference type="Proteomes" id="UP000184267">
    <property type="component" value="Unassembled WGS sequence"/>
</dbReference>
<feature type="compositionally biased region" description="Basic residues" evidence="1">
    <location>
        <begin position="878"/>
        <end position="895"/>
    </location>
</feature>
<gene>
    <name evidence="2" type="ORF">TRAPUB_4006</name>
</gene>
<dbReference type="InterPro" id="IPR004242">
    <property type="entry name" value="Transposase_21"/>
</dbReference>
<dbReference type="AlphaFoldDB" id="A0A1M2VBY9"/>
<evidence type="ECO:0000313" key="3">
    <source>
        <dbReference type="Proteomes" id="UP000184267"/>
    </source>
</evidence>
<dbReference type="Pfam" id="PF02992">
    <property type="entry name" value="Transposase_21"/>
    <property type="match status" value="1"/>
</dbReference>
<organism evidence="2 3">
    <name type="scientific">Trametes pubescens</name>
    <name type="common">White-rot fungus</name>
    <dbReference type="NCBI Taxonomy" id="154538"/>
    <lineage>
        <taxon>Eukaryota</taxon>
        <taxon>Fungi</taxon>
        <taxon>Dikarya</taxon>
        <taxon>Basidiomycota</taxon>
        <taxon>Agaricomycotina</taxon>
        <taxon>Agaricomycetes</taxon>
        <taxon>Polyporales</taxon>
        <taxon>Polyporaceae</taxon>
        <taxon>Trametes</taxon>
    </lineage>
</organism>
<feature type="compositionally biased region" description="Basic and acidic residues" evidence="1">
    <location>
        <begin position="828"/>
        <end position="847"/>
    </location>
</feature>
<name>A0A1M2VBY9_TRAPU</name>
<feature type="region of interest" description="Disordered" evidence="1">
    <location>
        <begin position="828"/>
        <end position="902"/>
    </location>
</feature>
<accession>A0A1M2VBY9</accession>
<evidence type="ECO:0008006" key="4">
    <source>
        <dbReference type="Google" id="ProtNLM"/>
    </source>
</evidence>
<evidence type="ECO:0000256" key="1">
    <source>
        <dbReference type="SAM" id="MobiDB-lite"/>
    </source>
</evidence>
<protein>
    <recommendedName>
        <fullName evidence="4">Transposase family Tnp2 protein</fullName>
    </recommendedName>
</protein>
<dbReference type="PANTHER" id="PTHR46579:SF1">
    <property type="entry name" value="F5_8 TYPE C DOMAIN-CONTAINING PROTEIN"/>
    <property type="match status" value="1"/>
</dbReference>
<dbReference type="OrthoDB" id="2404451at2759"/>
<feature type="compositionally biased region" description="Low complexity" evidence="1">
    <location>
        <begin position="848"/>
        <end position="859"/>
    </location>
</feature>
<dbReference type="STRING" id="154538.A0A1M2VBY9"/>
<evidence type="ECO:0000313" key="2">
    <source>
        <dbReference type="EMBL" id="OJT05181.1"/>
    </source>
</evidence>
<comment type="caution">
    <text evidence="2">The sequence shown here is derived from an EMBL/GenBank/DDBJ whole genome shotgun (WGS) entry which is preliminary data.</text>
</comment>
<dbReference type="EMBL" id="MNAD01001480">
    <property type="protein sequence ID" value="OJT05181.1"/>
    <property type="molecule type" value="Genomic_DNA"/>
</dbReference>
<dbReference type="Gene3D" id="3.10.580.10">
    <property type="entry name" value="CBS-domain"/>
    <property type="match status" value="2"/>
</dbReference>
<sequence length="1095" mass="120982">MGPKPTTQAAPGKVHCSHCNKDVAPSTEFRHRTGQAPVTLNASAIANGHSWLVGRKATKRRRVEVQAEPERAGEPSMVADEGEAMGASGISGVEGDPTSTGSVAEACVEGDPLEQMPGPEVLADAHAEAQGDVHMLEVAEQAIHSASGRVWAGRTRAAVVEDEDEELPGEVLPDFEYDYEWGTESFDADEYCAISVLDELAELFLHKTRTSAADITQDDLECLRPFALKVESHMPGRTFDRLRFAFPDANVDTWKKIQARATQLSGIEPELYDCCKTAWPLILFNYNLPPEIRFHLEHILPLGVIPGPKKPADFGSFLWPAIQEFLRLSAGVHAYDSLSDTFFALRAYLILVFGDIPAISMVMRMKGHNGFCPCRMCSIHGIRPPDTRHPTHYVPLDRSRHPNALSGADASFQKAYDPTALPQRSHEEFLQQAREVQFAPSEVEYERRAKLYGIKGIPALSVLPSLSFPVSFPYDFMHLLYENVLKNLMLLWTGDYKGLDSGSEDYQFPPTVWEAIGEASGNSGNTIPSSFGPRSPNVAKDKTSWTADSRSFWALYIAPVVLSGRFKKRKYYDHFVLLVRLINRCLQFEITAEEVTEVKDGFVRWVRDYESIYYQLNPTRLSACPLTIHALLHIADSILASGPVWSSWAFPMERYCGSLQLSIRSRKHPYASLNRHVLDTARLAHIKLIYNLGDVLTMRPDNLHGFYRGVCIPGYQTCALLPPHREATPIASLQRGILDKIVGALCTRSGGTVQAVRAALKDTTVEEWGRQLLLLDPKDAIPLRSITLNPLPRALHNEPLLNILNKLQEGHNHMAIVSCLSVEKAKSMQHDSEVRKGLTQRLKDRIGMGDSSDSSSSDSCGDESGRTGTGTGSDPNTKGKKKCKGWCRRSHKKSKSKENAAEVGQAKADAVEMGNIRKENVRVSALAKAINAGREQSLPDDAVLGRQQAEDFVQSMDPYIQPLGIITLEDVIEEIIGEEIYDEFDQEGQGHLGPLHPLEAKHFLTLTRRRRPDASPAARRELIAEPSSLPHGAQIVPSSSNLQGGMLVGLPPPLSLAGYLSQQRPTGPAPALPCTLVMPQCRTPRRQSPFSHANE</sequence>
<reference evidence="2 3" key="1">
    <citation type="submission" date="2016-10" db="EMBL/GenBank/DDBJ databases">
        <title>Genome sequence of the basidiomycete white-rot fungus Trametes pubescens.</title>
        <authorList>
            <person name="Makela M.R."/>
            <person name="Granchi Z."/>
            <person name="Peng M."/>
            <person name="De Vries R.P."/>
            <person name="Grigoriev I."/>
            <person name="Riley R."/>
            <person name="Hilden K."/>
        </authorList>
    </citation>
    <scope>NUCLEOTIDE SEQUENCE [LARGE SCALE GENOMIC DNA]</scope>
    <source>
        <strain evidence="2 3">FBCC735</strain>
    </source>
</reference>
<proteinExistence type="predicted"/>
<keyword evidence="3" id="KW-1185">Reference proteome</keyword>
<dbReference type="InterPro" id="IPR046342">
    <property type="entry name" value="CBS_dom_sf"/>
</dbReference>
<dbReference type="PANTHER" id="PTHR46579">
    <property type="entry name" value="F5/8 TYPE C DOMAIN-CONTAINING PROTEIN-RELATED"/>
    <property type="match status" value="1"/>
</dbReference>